<name>A0A4R7URV0_9PSEU</name>
<sequence length="130" mass="12734">MKSVSRLLLTGAGAAVALALAAAPASAAAEVTAAPASVASQACTWEITETTVSGSCSITTPLGPITSSFEGTLQADNTASGALAVDAGRLGSFDGSWHGGPFVSGETATIHYTATSPLGTTSGEFEFVVP</sequence>
<keyword evidence="1" id="KW-0732">Signal</keyword>
<dbReference type="AlphaFoldDB" id="A0A4R7URV0"/>
<keyword evidence="3" id="KW-1185">Reference proteome</keyword>
<dbReference type="RefSeq" id="WP_133908980.1">
    <property type="nucleotide sequence ID" value="NZ_SOCP01000028.1"/>
</dbReference>
<feature type="signal peptide" evidence="1">
    <location>
        <begin position="1"/>
        <end position="27"/>
    </location>
</feature>
<evidence type="ECO:0000256" key="1">
    <source>
        <dbReference type="SAM" id="SignalP"/>
    </source>
</evidence>
<feature type="chain" id="PRO_5039728858" evidence="1">
    <location>
        <begin position="28"/>
        <end position="130"/>
    </location>
</feature>
<comment type="caution">
    <text evidence="2">The sequence shown here is derived from an EMBL/GenBank/DDBJ whole genome shotgun (WGS) entry which is preliminary data.</text>
</comment>
<evidence type="ECO:0000313" key="3">
    <source>
        <dbReference type="Proteomes" id="UP000294927"/>
    </source>
</evidence>
<dbReference type="Proteomes" id="UP000294927">
    <property type="component" value="Unassembled WGS sequence"/>
</dbReference>
<gene>
    <name evidence="2" type="ORF">CLV71_12842</name>
</gene>
<reference evidence="2 3" key="1">
    <citation type="submission" date="2019-03" db="EMBL/GenBank/DDBJ databases">
        <title>Genomic Encyclopedia of Archaeal and Bacterial Type Strains, Phase II (KMG-II): from individual species to whole genera.</title>
        <authorList>
            <person name="Goeker M."/>
        </authorList>
    </citation>
    <scope>NUCLEOTIDE SEQUENCE [LARGE SCALE GENOMIC DNA]</scope>
    <source>
        <strain evidence="2 3">DSM 45499</strain>
    </source>
</reference>
<accession>A0A4R7URV0</accession>
<evidence type="ECO:0000313" key="2">
    <source>
        <dbReference type="EMBL" id="TDV37778.1"/>
    </source>
</evidence>
<organism evidence="2 3">
    <name type="scientific">Actinophytocola oryzae</name>
    <dbReference type="NCBI Taxonomy" id="502181"/>
    <lineage>
        <taxon>Bacteria</taxon>
        <taxon>Bacillati</taxon>
        <taxon>Actinomycetota</taxon>
        <taxon>Actinomycetes</taxon>
        <taxon>Pseudonocardiales</taxon>
        <taxon>Pseudonocardiaceae</taxon>
    </lineage>
</organism>
<protein>
    <submittedName>
        <fullName evidence="2">Uncharacterized protein</fullName>
    </submittedName>
</protein>
<dbReference type="EMBL" id="SOCP01000028">
    <property type="protein sequence ID" value="TDV37778.1"/>
    <property type="molecule type" value="Genomic_DNA"/>
</dbReference>
<proteinExistence type="predicted"/>